<organism evidence="6 7">
    <name type="scientific">Hominenteromicrobium mulieris</name>
    <dbReference type="NCBI Taxonomy" id="2885357"/>
    <lineage>
        <taxon>Bacteria</taxon>
        <taxon>Bacillati</taxon>
        <taxon>Bacillota</taxon>
        <taxon>Clostridia</taxon>
        <taxon>Eubacteriales</taxon>
        <taxon>Oscillospiraceae</taxon>
        <taxon>Hominenteromicrobium</taxon>
    </lineage>
</organism>
<dbReference type="Pfam" id="PF17762">
    <property type="entry name" value="HTH_ParB"/>
    <property type="match status" value="1"/>
</dbReference>
<dbReference type="NCBIfam" id="TIGR00180">
    <property type="entry name" value="parB_part"/>
    <property type="match status" value="1"/>
</dbReference>
<reference evidence="6" key="1">
    <citation type="submission" date="2021-10" db="EMBL/GenBank/DDBJ databases">
        <title>Anaerobic single-cell dispensing facilitates the cultivation of human gut bacteria.</title>
        <authorList>
            <person name="Afrizal A."/>
        </authorList>
    </citation>
    <scope>NUCLEOTIDE SEQUENCE</scope>
    <source>
        <strain evidence="6">CLA-AA-H250</strain>
    </source>
</reference>
<dbReference type="GO" id="GO:0009295">
    <property type="term" value="C:nucleoid"/>
    <property type="evidence" value="ECO:0007669"/>
    <property type="project" value="UniProtKB-SubCell"/>
</dbReference>
<dbReference type="InterPro" id="IPR036086">
    <property type="entry name" value="ParB/Sulfiredoxin_sf"/>
</dbReference>
<accession>A0AAE3AM20</accession>
<dbReference type="Gene3D" id="3.90.1530.30">
    <property type="match status" value="1"/>
</dbReference>
<dbReference type="InterPro" id="IPR041468">
    <property type="entry name" value="HTH_ParB/Spo0J"/>
</dbReference>
<dbReference type="PANTHER" id="PTHR33375:SF1">
    <property type="entry name" value="CHROMOSOME-PARTITIONING PROTEIN PARB-RELATED"/>
    <property type="match status" value="1"/>
</dbReference>
<keyword evidence="7" id="KW-1185">Reference proteome</keyword>
<keyword evidence="3" id="KW-0159">Chromosome partition</keyword>
<dbReference type="InterPro" id="IPR004437">
    <property type="entry name" value="ParB/RepB/Spo0J"/>
</dbReference>
<dbReference type="GO" id="GO:0005694">
    <property type="term" value="C:chromosome"/>
    <property type="evidence" value="ECO:0007669"/>
    <property type="project" value="TreeGrafter"/>
</dbReference>
<sequence length="289" mass="32549">MAKKGGLGKGLDAIFYDNAREDDAGAVELSINDLEPNRTQPRQSFDDGAMTELADSIAQHGVLQPILVRPLLSGGYQIVAGERRWRASRMAGLTTVPAVIRDLTDSEVMQLALIENLQRENLKPLEEANGYKMLMDNFEFTQEEIAKTVGKSRPAITNALRLLNLPEDMQNMLERGEMTAGHARTLLSFKNEDQMKAAARRVTMEGISVRELEKMAKRANEEKPEKADKPAKRRIRYYDEAELALRDVLNRVVHISGTKKKAALTIEFYGEEDLKNLLYDLKLTDKTDE</sequence>
<dbReference type="Gene3D" id="1.10.10.2830">
    <property type="match status" value="1"/>
</dbReference>
<feature type="domain" description="ParB-like N-terminal" evidence="5">
    <location>
        <begin position="27"/>
        <end position="117"/>
    </location>
</feature>
<dbReference type="FunFam" id="3.90.1530.30:FF:000001">
    <property type="entry name" value="Chromosome partitioning protein ParB"/>
    <property type="match status" value="1"/>
</dbReference>
<dbReference type="Pfam" id="PF02195">
    <property type="entry name" value="ParB_N"/>
    <property type="match status" value="1"/>
</dbReference>
<comment type="caution">
    <text evidence="6">The sequence shown here is derived from an EMBL/GenBank/DDBJ whole genome shotgun (WGS) entry which is preliminary data.</text>
</comment>
<proteinExistence type="inferred from homology"/>
<comment type="subcellular location">
    <subcellularLocation>
        <location evidence="1">Cytoplasm</location>
        <location evidence="1">Nucleoid</location>
    </subcellularLocation>
</comment>
<evidence type="ECO:0000256" key="3">
    <source>
        <dbReference type="ARBA" id="ARBA00022829"/>
    </source>
</evidence>
<name>A0AAE3AM20_9FIRM</name>
<dbReference type="FunFam" id="1.10.10.2830:FF:000001">
    <property type="entry name" value="Chromosome partitioning protein ParB"/>
    <property type="match status" value="1"/>
</dbReference>
<dbReference type="PANTHER" id="PTHR33375">
    <property type="entry name" value="CHROMOSOME-PARTITIONING PROTEIN PARB-RELATED"/>
    <property type="match status" value="1"/>
</dbReference>
<evidence type="ECO:0000313" key="7">
    <source>
        <dbReference type="Proteomes" id="UP001199424"/>
    </source>
</evidence>
<gene>
    <name evidence="6" type="ORF">LKD31_09385</name>
</gene>
<evidence type="ECO:0000256" key="4">
    <source>
        <dbReference type="ARBA" id="ARBA00023125"/>
    </source>
</evidence>
<dbReference type="SUPFAM" id="SSF110849">
    <property type="entry name" value="ParB/Sulfiredoxin"/>
    <property type="match status" value="1"/>
</dbReference>
<dbReference type="RefSeq" id="WP_308449482.1">
    <property type="nucleotide sequence ID" value="NZ_JAJEQC010000008.1"/>
</dbReference>
<comment type="similarity">
    <text evidence="2">Belongs to the ParB family.</text>
</comment>
<evidence type="ECO:0000259" key="5">
    <source>
        <dbReference type="SMART" id="SM00470"/>
    </source>
</evidence>
<dbReference type="InterPro" id="IPR050336">
    <property type="entry name" value="Chromosome_partition/occlusion"/>
</dbReference>
<dbReference type="GO" id="GO:0007059">
    <property type="term" value="P:chromosome segregation"/>
    <property type="evidence" value="ECO:0007669"/>
    <property type="project" value="UniProtKB-KW"/>
</dbReference>
<evidence type="ECO:0000313" key="6">
    <source>
        <dbReference type="EMBL" id="MCC2137230.1"/>
    </source>
</evidence>
<dbReference type="GO" id="GO:0045881">
    <property type="term" value="P:positive regulation of sporulation resulting in formation of a cellular spore"/>
    <property type="evidence" value="ECO:0007669"/>
    <property type="project" value="TreeGrafter"/>
</dbReference>
<dbReference type="SMART" id="SM00470">
    <property type="entry name" value="ParB"/>
    <property type="match status" value="1"/>
</dbReference>
<dbReference type="InterPro" id="IPR003115">
    <property type="entry name" value="ParB_N"/>
</dbReference>
<dbReference type="Proteomes" id="UP001199424">
    <property type="component" value="Unassembled WGS sequence"/>
</dbReference>
<dbReference type="SUPFAM" id="SSF109709">
    <property type="entry name" value="KorB DNA-binding domain-like"/>
    <property type="match status" value="1"/>
</dbReference>
<evidence type="ECO:0000256" key="1">
    <source>
        <dbReference type="ARBA" id="ARBA00004453"/>
    </source>
</evidence>
<evidence type="ECO:0000256" key="2">
    <source>
        <dbReference type="ARBA" id="ARBA00006295"/>
    </source>
</evidence>
<dbReference type="CDD" id="cd16393">
    <property type="entry name" value="SPO0J_N"/>
    <property type="match status" value="1"/>
</dbReference>
<protein>
    <submittedName>
        <fullName evidence="6">ParB/RepB/Spo0J family partition protein</fullName>
    </submittedName>
</protein>
<dbReference type="EMBL" id="JAJEQC010000008">
    <property type="protein sequence ID" value="MCC2137230.1"/>
    <property type="molecule type" value="Genomic_DNA"/>
</dbReference>
<dbReference type="AlphaFoldDB" id="A0AAE3AM20"/>
<dbReference type="GO" id="GO:0003677">
    <property type="term" value="F:DNA binding"/>
    <property type="evidence" value="ECO:0007669"/>
    <property type="project" value="UniProtKB-KW"/>
</dbReference>
<keyword evidence="4" id="KW-0238">DNA-binding</keyword>